<dbReference type="GO" id="GO:0003677">
    <property type="term" value="F:DNA binding"/>
    <property type="evidence" value="ECO:0007669"/>
    <property type="project" value="InterPro"/>
</dbReference>
<dbReference type="PANTHER" id="PTHR30349">
    <property type="entry name" value="PHAGE INTEGRASE-RELATED"/>
    <property type="match status" value="1"/>
</dbReference>
<dbReference type="AlphaFoldDB" id="A0A0B2XAP0"/>
<dbReference type="RefSeq" id="WP_039099586.1">
    <property type="nucleotide sequence ID" value="NZ_AP024685.1"/>
</dbReference>
<keyword evidence="6" id="KW-1185">Reference proteome</keyword>
<dbReference type="Pfam" id="PF00589">
    <property type="entry name" value="Phage_integrase"/>
    <property type="match status" value="1"/>
</dbReference>
<sequence length="194" mass="22428">MRKSRTKKGKKLNVQPLRTKDEIEDMKVILRHSQMGSRNYLLFLLGINTGLRCSDIVQLKVRDVIEDNPVIVEQKTGKWRQISLASLRPYISPYIQNNELLGNDWLFPSRVGDNHITVNGVYRMLTEAGKKLGRNDIGTHTMRKTYGYWFYKQFGDVRSLMIDFGHSTQETTLHYIGITQDEVLSKKQQLAIGL</sequence>
<dbReference type="InterPro" id="IPR011010">
    <property type="entry name" value="DNA_brk_join_enz"/>
</dbReference>
<dbReference type="InterPro" id="IPR002104">
    <property type="entry name" value="Integrase_catalytic"/>
</dbReference>
<accession>A0A0B2XAP0</accession>
<evidence type="ECO:0000313" key="3">
    <source>
        <dbReference type="EMBL" id="AXN35842.1"/>
    </source>
</evidence>
<dbReference type="Proteomes" id="UP000825100">
    <property type="component" value="Chromosome"/>
</dbReference>
<dbReference type="EMBL" id="AP024685">
    <property type="protein sequence ID" value="BCX29730.1"/>
    <property type="molecule type" value="Genomic_DNA"/>
</dbReference>
<dbReference type="STRING" id="28038.BCY75_07495"/>
<proteinExistence type="predicted"/>
<protein>
    <submittedName>
        <fullName evidence="4">Integrase</fullName>
    </submittedName>
    <submittedName>
        <fullName evidence="3">Recombinase</fullName>
    </submittedName>
</protein>
<reference evidence="3 5" key="1">
    <citation type="submission" date="2018-07" db="EMBL/GenBank/DDBJ databases">
        <title>Lactobacillus curvatus genome sequence.</title>
        <authorList>
            <person name="Prechtl R."/>
        </authorList>
    </citation>
    <scope>NUCLEOTIDE SEQUENCE [LARGE SCALE GENOMIC DNA]</scope>
    <source>
        <strain evidence="3 5">TMW 1.1928</strain>
    </source>
</reference>
<evidence type="ECO:0000313" key="4">
    <source>
        <dbReference type="EMBL" id="BCX29730.1"/>
    </source>
</evidence>
<gene>
    <name evidence="3" type="ORF">DT351_05500</name>
    <name evidence="4" type="ORF">LTWDN19_02970</name>
</gene>
<name>A0A0B2XAP0_LATCU</name>
<evidence type="ECO:0000256" key="1">
    <source>
        <dbReference type="ARBA" id="ARBA00023172"/>
    </source>
</evidence>
<dbReference type="GO" id="GO:0006310">
    <property type="term" value="P:DNA recombination"/>
    <property type="evidence" value="ECO:0007669"/>
    <property type="project" value="UniProtKB-KW"/>
</dbReference>
<dbReference type="Gene3D" id="1.10.443.10">
    <property type="entry name" value="Intergrase catalytic core"/>
    <property type="match status" value="1"/>
</dbReference>
<keyword evidence="1" id="KW-0233">DNA recombination</keyword>
<dbReference type="EMBL" id="CP031003">
    <property type="protein sequence ID" value="AXN35842.1"/>
    <property type="molecule type" value="Genomic_DNA"/>
</dbReference>
<organism evidence="3 5">
    <name type="scientific">Latilactobacillus curvatus</name>
    <name type="common">Lactobacillus curvatus</name>
    <dbReference type="NCBI Taxonomy" id="28038"/>
    <lineage>
        <taxon>Bacteria</taxon>
        <taxon>Bacillati</taxon>
        <taxon>Bacillota</taxon>
        <taxon>Bacilli</taxon>
        <taxon>Lactobacillales</taxon>
        <taxon>Lactobacillaceae</taxon>
        <taxon>Latilactobacillus</taxon>
    </lineage>
</organism>
<dbReference type="SUPFAM" id="SSF56349">
    <property type="entry name" value="DNA breaking-rejoining enzymes"/>
    <property type="match status" value="1"/>
</dbReference>
<reference evidence="4 6" key="2">
    <citation type="submission" date="2021-05" db="EMBL/GenBank/DDBJ databases">
        <title>Complete Genome Sequence of Latilactobacillus sp. Strain WDN19, a High D-Aspartate-producing Lactic Acid Bacterium Isolated from a Japanese Pickle.</title>
        <authorList>
            <person name="Kajitani K."/>
            <person name="Takahashi S."/>
        </authorList>
    </citation>
    <scope>NUCLEOTIDE SEQUENCE [LARGE SCALE GENOMIC DNA]</scope>
    <source>
        <strain evidence="4 6">WDN19</strain>
    </source>
</reference>
<dbReference type="PANTHER" id="PTHR30349:SF82">
    <property type="entry name" value="INTEGRASE_RECOMBINASE YOEC-RELATED"/>
    <property type="match status" value="1"/>
</dbReference>
<evidence type="ECO:0000313" key="5">
    <source>
        <dbReference type="Proteomes" id="UP000257607"/>
    </source>
</evidence>
<evidence type="ECO:0000259" key="2">
    <source>
        <dbReference type="PROSITE" id="PS51898"/>
    </source>
</evidence>
<dbReference type="Proteomes" id="UP000257607">
    <property type="component" value="Chromosome"/>
</dbReference>
<evidence type="ECO:0000313" key="6">
    <source>
        <dbReference type="Proteomes" id="UP000825100"/>
    </source>
</evidence>
<dbReference type="InterPro" id="IPR013762">
    <property type="entry name" value="Integrase-like_cat_sf"/>
</dbReference>
<dbReference type="PROSITE" id="PS51898">
    <property type="entry name" value="TYR_RECOMBINASE"/>
    <property type="match status" value="1"/>
</dbReference>
<dbReference type="InterPro" id="IPR050090">
    <property type="entry name" value="Tyrosine_recombinase_XerCD"/>
</dbReference>
<feature type="domain" description="Tyr recombinase" evidence="2">
    <location>
        <begin position="16"/>
        <end position="188"/>
    </location>
</feature>
<dbReference type="GO" id="GO:0015074">
    <property type="term" value="P:DNA integration"/>
    <property type="evidence" value="ECO:0007669"/>
    <property type="project" value="InterPro"/>
</dbReference>